<name>A0ACC2Q3R8_9NEOP</name>
<keyword evidence="2" id="KW-1185">Reference proteome</keyword>
<sequence>MPKHNCVLNHQARKIIYDLTQYFKKEKEDGVKDVDKVYLRVSNATGVSQRTIQRIVTEGKLAGSLSEFRTPGKKRARSKPITDMDSLDQGVMKRYIHNFHKSEKQMPTIHRLLAKLRQDNTIHFQGAKTSLKTIVKNLGFKWRKTKGNKMVLIEKTNIRLKRILYLNTIKKCREEGRTIVFTSEAYAYSLQTKSNPWTDGSNDGLKGPIAKGQRIVMMHAGSEAGFVPNGLLIFKSVYKTGETHDMNFSSYKKWLETQLIPNLSPNSVVVLHNAPYQNKVLDPTPTSNDKKSKMESWLAEKGIPFEKNMRKPQLYDLIKKHKDVHKRYVVDEMFKQKNHDVLRLPPYHPDLNPLEMAWVAVKEYVAEKNVDGNVNKTMELIQEKVKAIGQEEWSLFYRKLHDVEEEYRQSDHIIDEMTEQFGVNIGSDSESETESESEEDDEDEPMPSTSRNTQGADESMFSGMFPLSGGD</sequence>
<proteinExistence type="predicted"/>
<dbReference type="EMBL" id="CM056803">
    <property type="protein sequence ID" value="KAJ8707389.1"/>
    <property type="molecule type" value="Genomic_DNA"/>
</dbReference>
<evidence type="ECO:0000313" key="1">
    <source>
        <dbReference type="EMBL" id="KAJ8707389.1"/>
    </source>
</evidence>
<gene>
    <name evidence="1" type="ORF">PYW08_010641</name>
</gene>
<organism evidence="1 2">
    <name type="scientific">Mythimna loreyi</name>
    <dbReference type="NCBI Taxonomy" id="667449"/>
    <lineage>
        <taxon>Eukaryota</taxon>
        <taxon>Metazoa</taxon>
        <taxon>Ecdysozoa</taxon>
        <taxon>Arthropoda</taxon>
        <taxon>Hexapoda</taxon>
        <taxon>Insecta</taxon>
        <taxon>Pterygota</taxon>
        <taxon>Neoptera</taxon>
        <taxon>Endopterygota</taxon>
        <taxon>Lepidoptera</taxon>
        <taxon>Glossata</taxon>
        <taxon>Ditrysia</taxon>
        <taxon>Noctuoidea</taxon>
        <taxon>Noctuidae</taxon>
        <taxon>Noctuinae</taxon>
        <taxon>Hadenini</taxon>
        <taxon>Mythimna</taxon>
    </lineage>
</organism>
<comment type="caution">
    <text evidence="1">The sequence shown here is derived from an EMBL/GenBank/DDBJ whole genome shotgun (WGS) entry which is preliminary data.</text>
</comment>
<protein>
    <submittedName>
        <fullName evidence="1">Uncharacterized protein</fullName>
    </submittedName>
</protein>
<reference evidence="1" key="1">
    <citation type="submission" date="2023-03" db="EMBL/GenBank/DDBJ databases">
        <title>Chromosome-level genomes of two armyworms, Mythimna separata and Mythimna loreyi, provide insights into the biosynthesis and reception of sex pheromones.</title>
        <authorList>
            <person name="Zhao H."/>
        </authorList>
    </citation>
    <scope>NUCLEOTIDE SEQUENCE</scope>
    <source>
        <strain evidence="1">BeijingLab</strain>
    </source>
</reference>
<evidence type="ECO:0000313" key="2">
    <source>
        <dbReference type="Proteomes" id="UP001231649"/>
    </source>
</evidence>
<accession>A0ACC2Q3R8</accession>
<dbReference type="Proteomes" id="UP001231649">
    <property type="component" value="Chromosome 27"/>
</dbReference>